<dbReference type="Proteomes" id="UP001303046">
    <property type="component" value="Unassembled WGS sequence"/>
</dbReference>
<name>A0ABR1BN79_NECAM</name>
<keyword evidence="2" id="KW-1185">Reference proteome</keyword>
<dbReference type="EMBL" id="JAVFWL010000001">
    <property type="protein sequence ID" value="KAK6726675.1"/>
    <property type="molecule type" value="Genomic_DNA"/>
</dbReference>
<reference evidence="1 2" key="1">
    <citation type="submission" date="2023-08" db="EMBL/GenBank/DDBJ databases">
        <title>A Necator americanus chromosomal reference genome.</title>
        <authorList>
            <person name="Ilik V."/>
            <person name="Petrzelkova K.J."/>
            <person name="Pardy F."/>
            <person name="Fuh T."/>
            <person name="Niatou-Singa F.S."/>
            <person name="Gouil Q."/>
            <person name="Baker L."/>
            <person name="Ritchie M.E."/>
            <person name="Jex A.R."/>
            <person name="Gazzola D."/>
            <person name="Li H."/>
            <person name="Toshio Fujiwara R."/>
            <person name="Zhan B."/>
            <person name="Aroian R.V."/>
            <person name="Pafco B."/>
            <person name="Schwarz E.M."/>
        </authorList>
    </citation>
    <scope>NUCLEOTIDE SEQUENCE [LARGE SCALE GENOMIC DNA]</scope>
    <source>
        <strain evidence="1 2">Aroian</strain>
        <tissue evidence="1">Whole animal</tissue>
    </source>
</reference>
<organism evidence="1 2">
    <name type="scientific">Necator americanus</name>
    <name type="common">Human hookworm</name>
    <dbReference type="NCBI Taxonomy" id="51031"/>
    <lineage>
        <taxon>Eukaryota</taxon>
        <taxon>Metazoa</taxon>
        <taxon>Ecdysozoa</taxon>
        <taxon>Nematoda</taxon>
        <taxon>Chromadorea</taxon>
        <taxon>Rhabditida</taxon>
        <taxon>Rhabditina</taxon>
        <taxon>Rhabditomorpha</taxon>
        <taxon>Strongyloidea</taxon>
        <taxon>Ancylostomatidae</taxon>
        <taxon>Bunostominae</taxon>
        <taxon>Necator</taxon>
    </lineage>
</organism>
<sequence>MKGLVSTRVDSNLRSIVQFERIWLQRSVTLSYSPAMTAKIGDVRVRKRGTIGDRILALLREKQTHSSHSIMKAEDYDKFLHILIKRR</sequence>
<gene>
    <name evidence="1" type="primary">Necator_chrI.g911</name>
    <name evidence="1" type="ORF">RB195_004787</name>
</gene>
<accession>A0ABR1BN79</accession>
<comment type="caution">
    <text evidence="1">The sequence shown here is derived from an EMBL/GenBank/DDBJ whole genome shotgun (WGS) entry which is preliminary data.</text>
</comment>
<proteinExistence type="predicted"/>
<evidence type="ECO:0000313" key="2">
    <source>
        <dbReference type="Proteomes" id="UP001303046"/>
    </source>
</evidence>
<protein>
    <submittedName>
        <fullName evidence="1">Uncharacterized protein</fullName>
    </submittedName>
</protein>
<evidence type="ECO:0000313" key="1">
    <source>
        <dbReference type="EMBL" id="KAK6726675.1"/>
    </source>
</evidence>